<dbReference type="EMBL" id="EQ974087">
    <property type="protein sequence ID" value="EEF34110.1"/>
    <property type="molecule type" value="Genomic_DNA"/>
</dbReference>
<evidence type="ECO:0000313" key="1">
    <source>
        <dbReference type="EMBL" id="EEF34110.1"/>
    </source>
</evidence>
<dbReference type="SUPFAM" id="SSF75304">
    <property type="entry name" value="Amidase signature (AS) enzymes"/>
    <property type="match status" value="1"/>
</dbReference>
<keyword evidence="2" id="KW-1185">Reference proteome</keyword>
<sequence length="80" mass="8290">MVTPGSGVVSVLAIGGYPGVTVPAGYDGSGMPFGICFSGLKGTEPKLIEIAYDFEQATMARRPPFPKSSELTADFLFGSV</sequence>
<dbReference type="Gene3D" id="3.90.1300.10">
    <property type="entry name" value="Amidase signature (AS) domain"/>
    <property type="match status" value="1"/>
</dbReference>
<gene>
    <name evidence="1" type="ORF">RCOM_0739110</name>
</gene>
<dbReference type="Proteomes" id="UP000008311">
    <property type="component" value="Unassembled WGS sequence"/>
</dbReference>
<dbReference type="InterPro" id="IPR036928">
    <property type="entry name" value="AS_sf"/>
</dbReference>
<organism evidence="1 2">
    <name type="scientific">Ricinus communis</name>
    <name type="common">Castor bean</name>
    <dbReference type="NCBI Taxonomy" id="3988"/>
    <lineage>
        <taxon>Eukaryota</taxon>
        <taxon>Viridiplantae</taxon>
        <taxon>Streptophyta</taxon>
        <taxon>Embryophyta</taxon>
        <taxon>Tracheophyta</taxon>
        <taxon>Spermatophyta</taxon>
        <taxon>Magnoliopsida</taxon>
        <taxon>eudicotyledons</taxon>
        <taxon>Gunneridae</taxon>
        <taxon>Pentapetalae</taxon>
        <taxon>rosids</taxon>
        <taxon>fabids</taxon>
        <taxon>Malpighiales</taxon>
        <taxon>Euphorbiaceae</taxon>
        <taxon>Acalyphoideae</taxon>
        <taxon>Acalypheae</taxon>
        <taxon>Ricinus</taxon>
    </lineage>
</organism>
<protein>
    <submittedName>
        <fullName evidence="1">Amidase, putative</fullName>
    </submittedName>
</protein>
<dbReference type="eggNOG" id="KOG1211">
    <property type="taxonomic scope" value="Eukaryota"/>
</dbReference>
<dbReference type="PANTHER" id="PTHR42678">
    <property type="entry name" value="AMIDASE"/>
    <property type="match status" value="1"/>
</dbReference>
<accession>B9SQK3</accession>
<dbReference type="AlphaFoldDB" id="B9SQK3"/>
<dbReference type="InParanoid" id="B9SQK3"/>
<dbReference type="PANTHER" id="PTHR42678:SF25">
    <property type="entry name" value="AMIDASE C869.01"/>
    <property type="match status" value="1"/>
</dbReference>
<proteinExistence type="predicted"/>
<name>B9SQK3_RICCO</name>
<dbReference type="STRING" id="3988.B9SQK3"/>
<reference evidence="2" key="1">
    <citation type="journal article" date="2010" name="Nat. Biotechnol.">
        <title>Draft genome sequence of the oilseed species Ricinus communis.</title>
        <authorList>
            <person name="Chan A.P."/>
            <person name="Crabtree J."/>
            <person name="Zhao Q."/>
            <person name="Lorenzi H."/>
            <person name="Orvis J."/>
            <person name="Puiu D."/>
            <person name="Melake-Berhan A."/>
            <person name="Jones K.M."/>
            <person name="Redman J."/>
            <person name="Chen G."/>
            <person name="Cahoon E.B."/>
            <person name="Gedil M."/>
            <person name="Stanke M."/>
            <person name="Haas B.J."/>
            <person name="Wortman J.R."/>
            <person name="Fraser-Liggett C.M."/>
            <person name="Ravel J."/>
            <person name="Rabinowicz P.D."/>
        </authorList>
    </citation>
    <scope>NUCLEOTIDE SEQUENCE [LARGE SCALE GENOMIC DNA]</scope>
    <source>
        <strain evidence="2">cv. Hale</strain>
    </source>
</reference>
<evidence type="ECO:0000313" key="2">
    <source>
        <dbReference type="Proteomes" id="UP000008311"/>
    </source>
</evidence>